<proteinExistence type="inferred from homology"/>
<evidence type="ECO:0000256" key="1">
    <source>
        <dbReference type="ARBA" id="ARBA00007835"/>
    </source>
</evidence>
<keyword evidence="2" id="KW-0732">Signal</keyword>
<comment type="caution">
    <text evidence="9">The sequence shown here is derived from an EMBL/GenBank/DDBJ whole genome shotgun (WGS) entry which is preliminary data.</text>
</comment>
<dbReference type="GO" id="GO:0004620">
    <property type="term" value="F:phospholipase activity"/>
    <property type="evidence" value="ECO:0007669"/>
    <property type="project" value="InterPro"/>
</dbReference>
<evidence type="ECO:0000256" key="5">
    <source>
        <dbReference type="ARBA" id="ARBA00023098"/>
    </source>
</evidence>
<feature type="region of interest" description="Disordered" evidence="8">
    <location>
        <begin position="73"/>
        <end position="105"/>
    </location>
</feature>
<dbReference type="AlphaFoldDB" id="A0A4Y2JF33"/>
<comment type="function">
    <text evidence="7">Putative phospholipase.</text>
</comment>
<comment type="similarity">
    <text evidence="1 7">Belongs to the phospholipase B-like family.</text>
</comment>
<evidence type="ECO:0000256" key="4">
    <source>
        <dbReference type="ARBA" id="ARBA00022963"/>
    </source>
</evidence>
<protein>
    <recommendedName>
        <fullName evidence="7">Phospholipase B-like</fullName>
        <ecNumber evidence="7">3.1.1.-</ecNumber>
    </recommendedName>
</protein>
<name>A0A4Y2JF33_ARAVE</name>
<evidence type="ECO:0000313" key="9">
    <source>
        <dbReference type="EMBL" id="GBM88923.1"/>
    </source>
</evidence>
<evidence type="ECO:0000313" key="10">
    <source>
        <dbReference type="Proteomes" id="UP000499080"/>
    </source>
</evidence>
<keyword evidence="5 7" id="KW-0443">Lipid metabolism</keyword>
<evidence type="ECO:0000256" key="7">
    <source>
        <dbReference type="RuleBase" id="RU364138"/>
    </source>
</evidence>
<evidence type="ECO:0000256" key="2">
    <source>
        <dbReference type="ARBA" id="ARBA00022729"/>
    </source>
</evidence>
<gene>
    <name evidence="9" type="primary">PLBD2_0</name>
    <name evidence="9" type="ORF">AVEN_166609_1</name>
</gene>
<dbReference type="InterPro" id="IPR007000">
    <property type="entry name" value="PLipase_B-like"/>
</dbReference>
<keyword evidence="10" id="KW-1185">Reference proteome</keyword>
<evidence type="ECO:0000256" key="6">
    <source>
        <dbReference type="ARBA" id="ARBA00023180"/>
    </source>
</evidence>
<dbReference type="EMBL" id="BGPR01003501">
    <property type="protein sequence ID" value="GBM88923.1"/>
    <property type="molecule type" value="Genomic_DNA"/>
</dbReference>
<dbReference type="OrthoDB" id="443524at2759"/>
<dbReference type="Pfam" id="PF04916">
    <property type="entry name" value="Phospholip_B"/>
    <property type="match status" value="1"/>
</dbReference>
<sequence length="656" mass="75880">MGLRRLFIFELIRDCELTPFWRYFCFFFIGQNSLICTKFNFFPRLNSLIRHPWLNHDQRLNWNLHEQANADRNDRLGSGRGGLVVRSRPRDRRVAGSKPDSTEDPPCMGQMMKVFWILFSLFVSVCLGEKVKNASVTYDEHTKKFTIHNFIADNSVAYGDFKDEIFLTGWSYIQVKSNESFPDPVQAYAAGLIEGFLTADLLEKHWFNVISDYCTEDEAFCHRLQDFLQKNLDFINKNVEAKRNYDSYWHHVALTLEQIHGLEDGFRNKTSQPSTKVDVMGLMLLNALGDLDDLEVVLNKKKVTKTFGSGSCSALVKILPNNEDIYFAHTTWTYYNRMLRILKKYDLQLHTSLKDRSPLIPGHTSIFSSQPGMIFSHDDFYLQSSGLGAMETTNSNHNASLWKYVTPEGIILEWQRNLIANRLAKNGKEWVALFGLKNSGTYNNQWMVLDFKKFQPGRPLQDGLLWVLEQLPGYVHSEDVTDVLRQQGYWPSYNVPYFKDVFDMSGAPMDVQKYGDWFTYEKTARALIFKRDQGKVQDIPSLIRLMRYNDYTNDPLAKCNCTPPYSAENAIAARSDLNPENGTYPFGALGHKEHGAVDLKLTSYEMFKNLEFVAISGPTYDSVPPFQWSKSDFDKKVRHKGHPDLWKFKPVIHKWL</sequence>
<dbReference type="EC" id="3.1.1.-" evidence="7"/>
<accession>A0A4Y2JF33</accession>
<dbReference type="PANTHER" id="PTHR12370">
    <property type="entry name" value="PHOSPHOLIPASE B-RELATED"/>
    <property type="match status" value="1"/>
</dbReference>
<evidence type="ECO:0000256" key="8">
    <source>
        <dbReference type="SAM" id="MobiDB-lite"/>
    </source>
</evidence>
<organism evidence="9 10">
    <name type="scientific">Araneus ventricosus</name>
    <name type="common">Orbweaver spider</name>
    <name type="synonym">Epeira ventricosa</name>
    <dbReference type="NCBI Taxonomy" id="182803"/>
    <lineage>
        <taxon>Eukaryota</taxon>
        <taxon>Metazoa</taxon>
        <taxon>Ecdysozoa</taxon>
        <taxon>Arthropoda</taxon>
        <taxon>Chelicerata</taxon>
        <taxon>Arachnida</taxon>
        <taxon>Araneae</taxon>
        <taxon>Araneomorphae</taxon>
        <taxon>Entelegynae</taxon>
        <taxon>Araneoidea</taxon>
        <taxon>Araneidae</taxon>
        <taxon>Araneus</taxon>
    </lineage>
</organism>
<dbReference type="Gene3D" id="3.60.60.30">
    <property type="match status" value="1"/>
</dbReference>
<reference evidence="9 10" key="1">
    <citation type="journal article" date="2019" name="Sci. Rep.">
        <title>Orb-weaving spider Araneus ventricosus genome elucidates the spidroin gene catalogue.</title>
        <authorList>
            <person name="Kono N."/>
            <person name="Nakamura H."/>
            <person name="Ohtoshi R."/>
            <person name="Moran D.A.P."/>
            <person name="Shinohara A."/>
            <person name="Yoshida Y."/>
            <person name="Fujiwara M."/>
            <person name="Mori M."/>
            <person name="Tomita M."/>
            <person name="Arakawa K."/>
        </authorList>
    </citation>
    <scope>NUCLEOTIDE SEQUENCE [LARGE SCALE GENOMIC DNA]</scope>
</reference>
<dbReference type="GO" id="GO:0009395">
    <property type="term" value="P:phospholipid catabolic process"/>
    <property type="evidence" value="ECO:0007669"/>
    <property type="project" value="TreeGrafter"/>
</dbReference>
<keyword evidence="4 7" id="KW-0442">Lipid degradation</keyword>
<keyword evidence="6" id="KW-0325">Glycoprotein</keyword>
<dbReference type="Proteomes" id="UP000499080">
    <property type="component" value="Unassembled WGS sequence"/>
</dbReference>
<dbReference type="GO" id="GO:0005576">
    <property type="term" value="C:extracellular region"/>
    <property type="evidence" value="ECO:0007669"/>
    <property type="project" value="TreeGrafter"/>
</dbReference>
<keyword evidence="3 7" id="KW-0378">Hydrolase</keyword>
<dbReference type="PANTHER" id="PTHR12370:SF3">
    <property type="entry name" value="PHOSPHOLIPASE B-LIKE 2-RELATED"/>
    <property type="match status" value="1"/>
</dbReference>
<evidence type="ECO:0000256" key="3">
    <source>
        <dbReference type="ARBA" id="ARBA00022801"/>
    </source>
</evidence>